<gene>
    <name evidence="1" type="ORF">METZ01_LOCUS394360</name>
</gene>
<reference evidence="1" key="1">
    <citation type="submission" date="2018-05" db="EMBL/GenBank/DDBJ databases">
        <authorList>
            <person name="Lanie J.A."/>
            <person name="Ng W.-L."/>
            <person name="Kazmierczak K.M."/>
            <person name="Andrzejewski T.M."/>
            <person name="Davidsen T.M."/>
            <person name="Wayne K.J."/>
            <person name="Tettelin H."/>
            <person name="Glass J.I."/>
            <person name="Rusch D."/>
            <person name="Podicherti R."/>
            <person name="Tsui H.-C.T."/>
            <person name="Winkler M.E."/>
        </authorList>
    </citation>
    <scope>NUCLEOTIDE SEQUENCE</scope>
</reference>
<evidence type="ECO:0000313" key="1">
    <source>
        <dbReference type="EMBL" id="SVD41506.1"/>
    </source>
</evidence>
<proteinExistence type="predicted"/>
<dbReference type="EMBL" id="UINC01149193">
    <property type="protein sequence ID" value="SVD41506.1"/>
    <property type="molecule type" value="Genomic_DNA"/>
</dbReference>
<accession>A0A382V4L7</accession>
<protein>
    <submittedName>
        <fullName evidence="1">Uncharacterized protein</fullName>
    </submittedName>
</protein>
<organism evidence="1">
    <name type="scientific">marine metagenome</name>
    <dbReference type="NCBI Taxonomy" id="408172"/>
    <lineage>
        <taxon>unclassified sequences</taxon>
        <taxon>metagenomes</taxon>
        <taxon>ecological metagenomes</taxon>
    </lineage>
</organism>
<feature type="non-terminal residue" evidence="1">
    <location>
        <position position="136"/>
    </location>
</feature>
<sequence>MNNDDSGKFISAQGVSPRVAGLCGELQEDRVLFDLADPVVLEALRADAMRMAALMDDPAEEPPMLWSGVPWPRGEEPLRSDYCLSISVGGSKMVSLLLRVESGEVVGLGPAGEELRGEDLERFAKANTRATPNSGD</sequence>
<dbReference type="AlphaFoldDB" id="A0A382V4L7"/>
<name>A0A382V4L7_9ZZZZ</name>